<dbReference type="InterPro" id="IPR000847">
    <property type="entry name" value="LysR_HTH_N"/>
</dbReference>
<evidence type="ECO:0000313" key="7">
    <source>
        <dbReference type="EMBL" id="GAA1962960.1"/>
    </source>
</evidence>
<feature type="domain" description="HTH lysR-type" evidence="6">
    <location>
        <begin position="1"/>
        <end position="60"/>
    </location>
</feature>
<gene>
    <name evidence="7" type="ORF">GCM10009754_37840</name>
</gene>
<dbReference type="Gene3D" id="1.10.10.10">
    <property type="entry name" value="Winged helix-like DNA-binding domain superfamily/Winged helix DNA-binding domain"/>
    <property type="match status" value="1"/>
</dbReference>
<evidence type="ECO:0000256" key="5">
    <source>
        <dbReference type="SAM" id="MobiDB-lite"/>
    </source>
</evidence>
<dbReference type="InterPro" id="IPR036390">
    <property type="entry name" value="WH_DNA-bd_sf"/>
</dbReference>
<dbReference type="PRINTS" id="PR00039">
    <property type="entry name" value="HTHLYSR"/>
</dbReference>
<protein>
    <submittedName>
        <fullName evidence="7">LysR family transcriptional regulator</fullName>
    </submittedName>
</protein>
<comment type="similarity">
    <text evidence="1">Belongs to the LysR transcriptional regulatory family.</text>
</comment>
<reference evidence="8" key="1">
    <citation type="journal article" date="2019" name="Int. J. Syst. Evol. Microbiol.">
        <title>The Global Catalogue of Microorganisms (GCM) 10K type strain sequencing project: providing services to taxonomists for standard genome sequencing and annotation.</title>
        <authorList>
            <consortium name="The Broad Institute Genomics Platform"/>
            <consortium name="The Broad Institute Genome Sequencing Center for Infectious Disease"/>
            <person name="Wu L."/>
            <person name="Ma J."/>
        </authorList>
    </citation>
    <scope>NUCLEOTIDE SEQUENCE [LARGE SCALE GENOMIC DNA]</scope>
    <source>
        <strain evidence="8">JCM 14545</strain>
    </source>
</reference>
<evidence type="ECO:0000256" key="4">
    <source>
        <dbReference type="ARBA" id="ARBA00023163"/>
    </source>
</evidence>
<name>A0ABP5CGG2_9PSEU</name>
<dbReference type="Pfam" id="PF00126">
    <property type="entry name" value="HTH_1"/>
    <property type="match status" value="1"/>
</dbReference>
<dbReference type="SUPFAM" id="SSF53850">
    <property type="entry name" value="Periplasmic binding protein-like II"/>
    <property type="match status" value="1"/>
</dbReference>
<keyword evidence="3" id="KW-0238">DNA-binding</keyword>
<keyword evidence="8" id="KW-1185">Reference proteome</keyword>
<organism evidence="7 8">
    <name type="scientific">Amycolatopsis minnesotensis</name>
    <dbReference type="NCBI Taxonomy" id="337894"/>
    <lineage>
        <taxon>Bacteria</taxon>
        <taxon>Bacillati</taxon>
        <taxon>Actinomycetota</taxon>
        <taxon>Actinomycetes</taxon>
        <taxon>Pseudonocardiales</taxon>
        <taxon>Pseudonocardiaceae</taxon>
        <taxon>Amycolatopsis</taxon>
    </lineage>
</organism>
<evidence type="ECO:0000259" key="6">
    <source>
        <dbReference type="PROSITE" id="PS50931"/>
    </source>
</evidence>
<evidence type="ECO:0000256" key="1">
    <source>
        <dbReference type="ARBA" id="ARBA00009437"/>
    </source>
</evidence>
<dbReference type="PANTHER" id="PTHR30346">
    <property type="entry name" value="TRANSCRIPTIONAL DUAL REGULATOR HCAR-RELATED"/>
    <property type="match status" value="1"/>
</dbReference>
<evidence type="ECO:0000256" key="3">
    <source>
        <dbReference type="ARBA" id="ARBA00023125"/>
    </source>
</evidence>
<dbReference type="Proteomes" id="UP001501116">
    <property type="component" value="Unassembled WGS sequence"/>
</dbReference>
<feature type="region of interest" description="Disordered" evidence="5">
    <location>
        <begin position="315"/>
        <end position="336"/>
    </location>
</feature>
<dbReference type="InterPro" id="IPR036388">
    <property type="entry name" value="WH-like_DNA-bd_sf"/>
</dbReference>
<dbReference type="PANTHER" id="PTHR30346:SF30">
    <property type="entry name" value="SMALL NEUTRAL PROTEASE REGULATORY PROTEIN"/>
    <property type="match status" value="1"/>
</dbReference>
<dbReference type="EMBL" id="BAAANN010000014">
    <property type="protein sequence ID" value="GAA1962960.1"/>
    <property type="molecule type" value="Genomic_DNA"/>
</dbReference>
<sequence>MELDARHLKVVCAIADAGSLNKAAARLGLSQPALTSQLRRVEQVLGGPLFIRTRQGATATSLGEFVVARARPVLGVLDRLREDSIDHCGSAGGRRPLRYVATPGPLGAGLLRDLERLWPGGATLRTEPDAAVAAEITADGQQDLAAVVVYLPPGTALPAGLENLIVAEEPAFALVSARHPAASRAEDGIALAELSDAAWALPPPSSSGLMAAFVEECSRAGFTARVRYEVEASAARELIAAGDAVGLGQATFHPTDNIVAVALRDEPLRIRHLLLWRTASAIAPMMPTIAHRAREAYQRAVDRSPHYLAWLARPRRPPRAHRQTAASRTRDLAPQG</sequence>
<keyword evidence="2" id="KW-0805">Transcription regulation</keyword>
<accession>A0ABP5CGG2</accession>
<dbReference type="PROSITE" id="PS50931">
    <property type="entry name" value="HTH_LYSR"/>
    <property type="match status" value="1"/>
</dbReference>
<comment type="caution">
    <text evidence="7">The sequence shown here is derived from an EMBL/GenBank/DDBJ whole genome shotgun (WGS) entry which is preliminary data.</text>
</comment>
<dbReference type="RefSeq" id="WP_344420009.1">
    <property type="nucleotide sequence ID" value="NZ_BAAANN010000014.1"/>
</dbReference>
<dbReference type="SUPFAM" id="SSF46785">
    <property type="entry name" value="Winged helix' DNA-binding domain"/>
    <property type="match status" value="1"/>
</dbReference>
<dbReference type="Gene3D" id="3.40.190.10">
    <property type="entry name" value="Periplasmic binding protein-like II"/>
    <property type="match status" value="2"/>
</dbReference>
<evidence type="ECO:0000256" key="2">
    <source>
        <dbReference type="ARBA" id="ARBA00023015"/>
    </source>
</evidence>
<keyword evidence="4" id="KW-0804">Transcription</keyword>
<proteinExistence type="inferred from homology"/>
<evidence type="ECO:0000313" key="8">
    <source>
        <dbReference type="Proteomes" id="UP001501116"/>
    </source>
</evidence>